<evidence type="ECO:0000256" key="3">
    <source>
        <dbReference type="ARBA" id="ARBA00022670"/>
    </source>
</evidence>
<evidence type="ECO:0000256" key="5">
    <source>
        <dbReference type="ARBA" id="ARBA00022801"/>
    </source>
</evidence>
<evidence type="ECO:0000256" key="4">
    <source>
        <dbReference type="ARBA" id="ARBA00022786"/>
    </source>
</evidence>
<dbReference type="InterPro" id="IPR050164">
    <property type="entry name" value="Peptidase_C19"/>
</dbReference>
<accession>T1JNX2</accession>
<dbReference type="Proteomes" id="UP000014500">
    <property type="component" value="Unassembled WGS sequence"/>
</dbReference>
<dbReference type="InterPro" id="IPR001394">
    <property type="entry name" value="Peptidase_C19_UCH"/>
</dbReference>
<feature type="domain" description="USP" evidence="9">
    <location>
        <begin position="43"/>
        <end position="435"/>
    </location>
</feature>
<reference evidence="11" key="1">
    <citation type="submission" date="2011-05" db="EMBL/GenBank/DDBJ databases">
        <authorList>
            <person name="Richards S.R."/>
            <person name="Qu J."/>
            <person name="Jiang H."/>
            <person name="Jhangiani S.N."/>
            <person name="Agravi P."/>
            <person name="Goodspeed R."/>
            <person name="Gross S."/>
            <person name="Mandapat C."/>
            <person name="Jackson L."/>
            <person name="Mathew T."/>
            <person name="Pu L."/>
            <person name="Thornton R."/>
            <person name="Saada N."/>
            <person name="Wilczek-Boney K.B."/>
            <person name="Lee S."/>
            <person name="Kovar C."/>
            <person name="Wu Y."/>
            <person name="Scherer S.E."/>
            <person name="Worley K.C."/>
            <person name="Muzny D.M."/>
            <person name="Gibbs R."/>
        </authorList>
    </citation>
    <scope>NUCLEOTIDE SEQUENCE</scope>
    <source>
        <strain evidence="11">Brora</strain>
    </source>
</reference>
<dbReference type="GO" id="GO:0004843">
    <property type="term" value="F:cysteine-type deubiquitinase activity"/>
    <property type="evidence" value="ECO:0007669"/>
    <property type="project" value="UniProtKB-UniRule"/>
</dbReference>
<keyword evidence="6 7" id="KW-0788">Thiol protease</keyword>
<proteinExistence type="inferred from homology"/>
<sequence length="448" mass="50065">MDKERAFTLASLSFAAALAGIYILWGPSSQRTVRRRRSKGLVPGLVNLGNTCFLNAVLQALASCPSFVLWLATLNTKIQNNKNFIDETEDTASYLCTALLKTLQVLSNKKRCDSVNYTPNDVINSLKANFWVISAEEQDAHELYFVLSSTLDEEISKAETTPSLNDASKMSCEVKLEKDCMTPSVLDQIPQSPFKGLLANQLMCRNCGYKCPVKCDTFDSLSLPIPASNLGQMTLYNCLQHFVISEVVSNVECEKCQKITAKSKPSTFLKQLTIARLPINLCIHIQRTVWLQNGMPMKRFDHVTYPEYLIMDDFMYKQQNPQMNSGIFKTLVGGSTNKPQEAPTATTQLSFTPLNSNSFLMQKITEGSAIKSVRNLYQLQAVIVHLGDVFSGHFVTYRRGPSNNSWYMTSDTEVKEVPFSEVAAAPAYVLFYEKSVESAGRNEKAMCK</sequence>
<reference evidence="10" key="2">
    <citation type="submission" date="2015-02" db="UniProtKB">
        <authorList>
            <consortium name="EnsemblMetazoa"/>
        </authorList>
    </citation>
    <scope>IDENTIFICATION</scope>
</reference>
<protein>
    <recommendedName>
        <fullName evidence="7">Ubiquitin carboxyl-terminal hydrolase</fullName>
        <ecNumber evidence="7">3.4.19.12</ecNumber>
    </recommendedName>
</protein>
<keyword evidence="8" id="KW-0472">Membrane</keyword>
<name>T1JNX2_STRMM</name>
<dbReference type="PANTHER" id="PTHR24006">
    <property type="entry name" value="UBIQUITIN CARBOXYL-TERMINAL HYDROLASE"/>
    <property type="match status" value="1"/>
</dbReference>
<dbReference type="PANTHER" id="PTHR24006:SF888">
    <property type="entry name" value="UBIQUITIN CARBOXYL-TERMINAL HYDROLASE 30"/>
    <property type="match status" value="1"/>
</dbReference>
<dbReference type="PROSITE" id="PS00972">
    <property type="entry name" value="USP_1"/>
    <property type="match status" value="1"/>
</dbReference>
<dbReference type="EnsemblMetazoa" id="SMAR015551-RA">
    <property type="protein sequence ID" value="SMAR015551-PA"/>
    <property type="gene ID" value="SMAR015551"/>
</dbReference>
<evidence type="ECO:0000259" key="9">
    <source>
        <dbReference type="PROSITE" id="PS50235"/>
    </source>
</evidence>
<dbReference type="PhylomeDB" id="T1JNX2"/>
<keyword evidence="5 7" id="KW-0378">Hydrolase</keyword>
<evidence type="ECO:0000256" key="6">
    <source>
        <dbReference type="ARBA" id="ARBA00022807"/>
    </source>
</evidence>
<dbReference type="GO" id="GO:0005634">
    <property type="term" value="C:nucleus"/>
    <property type="evidence" value="ECO:0007669"/>
    <property type="project" value="TreeGrafter"/>
</dbReference>
<feature type="transmembrane region" description="Helical" evidence="8">
    <location>
        <begin position="6"/>
        <end position="25"/>
    </location>
</feature>
<dbReference type="EMBL" id="JH431806">
    <property type="status" value="NOT_ANNOTATED_CDS"/>
    <property type="molecule type" value="Genomic_DNA"/>
</dbReference>
<comment type="similarity">
    <text evidence="2 7">Belongs to the peptidase C19 family.</text>
</comment>
<keyword evidence="4 7" id="KW-0833">Ubl conjugation pathway</keyword>
<dbReference type="EC" id="3.4.19.12" evidence="7"/>
<dbReference type="PROSITE" id="PS00973">
    <property type="entry name" value="USP_2"/>
    <property type="match status" value="1"/>
</dbReference>
<evidence type="ECO:0000313" key="10">
    <source>
        <dbReference type="EnsemblMetazoa" id="SMAR015551-PA"/>
    </source>
</evidence>
<dbReference type="STRING" id="126957.T1JNX2"/>
<dbReference type="OMA" id="CEREGND"/>
<evidence type="ECO:0000256" key="2">
    <source>
        <dbReference type="ARBA" id="ARBA00009085"/>
    </source>
</evidence>
<dbReference type="CDD" id="cd02662">
    <property type="entry name" value="Peptidase_C19F"/>
    <property type="match status" value="1"/>
</dbReference>
<dbReference type="Gene3D" id="3.90.70.10">
    <property type="entry name" value="Cysteine proteinases"/>
    <property type="match status" value="1"/>
</dbReference>
<dbReference type="GO" id="GO:0006508">
    <property type="term" value="P:proteolysis"/>
    <property type="evidence" value="ECO:0007669"/>
    <property type="project" value="UniProtKB-KW"/>
</dbReference>
<dbReference type="InterPro" id="IPR018200">
    <property type="entry name" value="USP_CS"/>
</dbReference>
<evidence type="ECO:0000256" key="7">
    <source>
        <dbReference type="RuleBase" id="RU366025"/>
    </source>
</evidence>
<comment type="catalytic activity">
    <reaction evidence="1 7">
        <text>Thiol-dependent hydrolysis of ester, thioester, amide, peptide and isopeptide bonds formed by the C-terminal Gly of ubiquitin (a 76-residue protein attached to proteins as an intracellular targeting signal).</text>
        <dbReference type="EC" id="3.4.19.12"/>
    </reaction>
</comment>
<organism evidence="10 11">
    <name type="scientific">Strigamia maritima</name>
    <name type="common">European centipede</name>
    <name type="synonym">Geophilus maritimus</name>
    <dbReference type="NCBI Taxonomy" id="126957"/>
    <lineage>
        <taxon>Eukaryota</taxon>
        <taxon>Metazoa</taxon>
        <taxon>Ecdysozoa</taxon>
        <taxon>Arthropoda</taxon>
        <taxon>Myriapoda</taxon>
        <taxon>Chilopoda</taxon>
        <taxon>Pleurostigmophora</taxon>
        <taxon>Geophilomorpha</taxon>
        <taxon>Linotaeniidae</taxon>
        <taxon>Strigamia</taxon>
    </lineage>
</organism>
<dbReference type="HOGENOM" id="CLU_008279_14_0_1"/>
<dbReference type="PROSITE" id="PS50235">
    <property type="entry name" value="USP_3"/>
    <property type="match status" value="1"/>
</dbReference>
<keyword evidence="3 7" id="KW-0645">Protease</keyword>
<evidence type="ECO:0000256" key="1">
    <source>
        <dbReference type="ARBA" id="ARBA00000707"/>
    </source>
</evidence>
<dbReference type="eggNOG" id="KOG1867">
    <property type="taxonomic scope" value="Eukaryota"/>
</dbReference>
<evidence type="ECO:0000256" key="8">
    <source>
        <dbReference type="SAM" id="Phobius"/>
    </source>
</evidence>
<evidence type="ECO:0000313" key="11">
    <source>
        <dbReference type="Proteomes" id="UP000014500"/>
    </source>
</evidence>
<dbReference type="Pfam" id="PF00443">
    <property type="entry name" value="UCH"/>
    <property type="match status" value="1"/>
</dbReference>
<dbReference type="SUPFAM" id="SSF54001">
    <property type="entry name" value="Cysteine proteinases"/>
    <property type="match status" value="1"/>
</dbReference>
<dbReference type="InterPro" id="IPR038765">
    <property type="entry name" value="Papain-like_cys_pep_sf"/>
</dbReference>
<dbReference type="InterPro" id="IPR028889">
    <property type="entry name" value="USP"/>
</dbReference>
<dbReference type="GO" id="GO:0016579">
    <property type="term" value="P:protein deubiquitination"/>
    <property type="evidence" value="ECO:0007669"/>
    <property type="project" value="InterPro"/>
</dbReference>
<keyword evidence="11" id="KW-1185">Reference proteome</keyword>
<dbReference type="AlphaFoldDB" id="T1JNX2"/>
<keyword evidence="8" id="KW-0812">Transmembrane</keyword>
<keyword evidence="8" id="KW-1133">Transmembrane helix</keyword>
<dbReference type="GO" id="GO:0005829">
    <property type="term" value="C:cytosol"/>
    <property type="evidence" value="ECO:0007669"/>
    <property type="project" value="TreeGrafter"/>
</dbReference>